<reference evidence="5 6" key="1">
    <citation type="submission" date="2016-10" db="EMBL/GenBank/DDBJ databases">
        <authorList>
            <person name="de Groot N.N."/>
        </authorList>
    </citation>
    <scope>NUCLEOTIDE SEQUENCE [LARGE SCALE GENOMIC DNA]</scope>
    <source>
        <strain evidence="5 6">DSM 16957</strain>
    </source>
</reference>
<proteinExistence type="predicted"/>
<dbReference type="PANTHER" id="PTHR44688">
    <property type="entry name" value="DNA-BINDING TRANSCRIPTIONAL ACTIVATOR DEVR_DOSR"/>
    <property type="match status" value="1"/>
</dbReference>
<evidence type="ECO:0000256" key="2">
    <source>
        <dbReference type="ARBA" id="ARBA00023125"/>
    </source>
</evidence>
<keyword evidence="6" id="KW-1185">Reference proteome</keyword>
<dbReference type="InterPro" id="IPR036388">
    <property type="entry name" value="WH-like_DNA-bd_sf"/>
</dbReference>
<dbReference type="Gene3D" id="1.10.10.10">
    <property type="entry name" value="Winged helix-like DNA-binding domain superfamily/Winged helix DNA-binding domain"/>
    <property type="match status" value="1"/>
</dbReference>
<keyword evidence="2" id="KW-0238">DNA-binding</keyword>
<dbReference type="Pfam" id="PF03472">
    <property type="entry name" value="Autoind_bind"/>
    <property type="match status" value="1"/>
</dbReference>
<dbReference type="GO" id="GO:0006355">
    <property type="term" value="P:regulation of DNA-templated transcription"/>
    <property type="evidence" value="ECO:0007669"/>
    <property type="project" value="InterPro"/>
</dbReference>
<feature type="domain" description="HTH luxR-type" evidence="4">
    <location>
        <begin position="175"/>
        <end position="240"/>
    </location>
</feature>
<name>A0A1G6XZ32_9GAMM</name>
<dbReference type="STRING" id="265719.SAMN04488509_10817"/>
<dbReference type="Pfam" id="PF00196">
    <property type="entry name" value="GerE"/>
    <property type="match status" value="1"/>
</dbReference>
<organism evidence="5 6">
    <name type="scientific">Aquimonas voraii</name>
    <dbReference type="NCBI Taxonomy" id="265719"/>
    <lineage>
        <taxon>Bacteria</taxon>
        <taxon>Pseudomonadati</taxon>
        <taxon>Pseudomonadota</taxon>
        <taxon>Gammaproteobacteria</taxon>
        <taxon>Lysobacterales</taxon>
        <taxon>Lysobacteraceae</taxon>
        <taxon>Aquimonas</taxon>
    </lineage>
</organism>
<evidence type="ECO:0000313" key="6">
    <source>
        <dbReference type="Proteomes" id="UP000199603"/>
    </source>
</evidence>
<dbReference type="PROSITE" id="PS50043">
    <property type="entry name" value="HTH_LUXR_2"/>
    <property type="match status" value="1"/>
</dbReference>
<dbReference type="InterPro" id="IPR000792">
    <property type="entry name" value="Tscrpt_reg_LuxR_C"/>
</dbReference>
<dbReference type="CDD" id="cd06170">
    <property type="entry name" value="LuxR_C_like"/>
    <property type="match status" value="1"/>
</dbReference>
<evidence type="ECO:0000256" key="3">
    <source>
        <dbReference type="ARBA" id="ARBA00023163"/>
    </source>
</evidence>
<dbReference type="Proteomes" id="UP000199603">
    <property type="component" value="Unassembled WGS sequence"/>
</dbReference>
<dbReference type="PANTHER" id="PTHR44688:SF16">
    <property type="entry name" value="DNA-BINDING TRANSCRIPTIONAL ACTIVATOR DEVR_DOSR"/>
    <property type="match status" value="1"/>
</dbReference>
<dbReference type="AlphaFoldDB" id="A0A1G6XZ32"/>
<dbReference type="Gene3D" id="3.30.450.80">
    <property type="entry name" value="Transcription factor LuxR-like, autoinducer-binding domain"/>
    <property type="match status" value="1"/>
</dbReference>
<keyword evidence="1" id="KW-0805">Transcription regulation</keyword>
<dbReference type="EMBL" id="FNAG01000008">
    <property type="protein sequence ID" value="SDD82717.1"/>
    <property type="molecule type" value="Genomic_DNA"/>
</dbReference>
<dbReference type="SMART" id="SM00421">
    <property type="entry name" value="HTH_LUXR"/>
    <property type="match status" value="1"/>
</dbReference>
<dbReference type="InterPro" id="IPR016032">
    <property type="entry name" value="Sig_transdc_resp-reg_C-effctor"/>
</dbReference>
<gene>
    <name evidence="5" type="ORF">SAMN04488509_10817</name>
</gene>
<dbReference type="PRINTS" id="PR00038">
    <property type="entry name" value="HTHLUXR"/>
</dbReference>
<dbReference type="SUPFAM" id="SSF46894">
    <property type="entry name" value="C-terminal effector domain of the bipartite response regulators"/>
    <property type="match status" value="1"/>
</dbReference>
<dbReference type="SUPFAM" id="SSF75516">
    <property type="entry name" value="Pheromone-binding domain of LuxR-like quorum-sensing transcription factors"/>
    <property type="match status" value="1"/>
</dbReference>
<sequence length="245" mass="27356">MAMSLRALRALSNVGSPEQLSQELGRVLERLGVDHWVYAINLPLVNDRQNQYTLGDYPMAWVEHYLANDYLKIDPVVAHCHDNSTPFLWSEAQLRARCAVDPHHQLVKRMFEEAEGYGLGAGVSIPLHGPGACWGLMSFAGPRERTAEIERRLPELMLVAHYAHEAARPFARSRACTSTPELTRRERECLHWAAEGKTSWEVGRLIGVSERTAIYHLQNAAKKLEVSGRQAAVARAISLGLISPS</sequence>
<dbReference type="InterPro" id="IPR036693">
    <property type="entry name" value="TF_LuxR_autoind-bd_dom_sf"/>
</dbReference>
<evidence type="ECO:0000313" key="5">
    <source>
        <dbReference type="EMBL" id="SDD82717.1"/>
    </source>
</evidence>
<evidence type="ECO:0000259" key="4">
    <source>
        <dbReference type="PROSITE" id="PS50043"/>
    </source>
</evidence>
<dbReference type="GO" id="GO:0003677">
    <property type="term" value="F:DNA binding"/>
    <property type="evidence" value="ECO:0007669"/>
    <property type="project" value="UniProtKB-KW"/>
</dbReference>
<keyword evidence="3" id="KW-0804">Transcription</keyword>
<protein>
    <submittedName>
        <fullName evidence="5">LuxR family transcriptional regulator, quorum sensing-dependent transcriptional regulator</fullName>
    </submittedName>
</protein>
<accession>A0A1G6XZ32</accession>
<evidence type="ECO:0000256" key="1">
    <source>
        <dbReference type="ARBA" id="ARBA00023015"/>
    </source>
</evidence>
<dbReference type="InterPro" id="IPR005143">
    <property type="entry name" value="TF_LuxR_autoind-bd_dom"/>
</dbReference>
<dbReference type="OrthoDB" id="9774661at2"/>